<dbReference type="Gene3D" id="3.30.1950.10">
    <property type="entry name" value="wza like domain"/>
    <property type="match status" value="1"/>
</dbReference>
<comment type="caution">
    <text evidence="3">The sequence shown here is derived from an EMBL/GenBank/DDBJ whole genome shotgun (WGS) entry which is preliminary data.</text>
</comment>
<keyword evidence="1" id="KW-0732">Signal</keyword>
<sequence length="344" mass="36980">MVNEVLKEQDKDSPNFQVVQVGRSNVLALQSWPVTGWSGNYHWLTGGRGPSGQIIRPGDIIDVVIWDSQENSLLTANGSNSVAMKGLSVSPSGKVFVPYLNEVLVTGMRPDAARRKIQEALSPIAPDAQVQLIHQSGHQNSADLVSGVAKPGTYPLAERNVTILSLLAQGGGISPSLRYPLVRLFRGSKTYEIRAEDLMANASKNIVVRGDDKVVVEEDKRYFTALGATGKEELVYFTKEHITALEALSLIGGLSDARANLKGVLVLRDYSAKQLRSDGKGPELPQVVFAFDLTNADGLFAARKFEINPGDTVFATESPVTTAQTILGLIGRAVGLGITVNDNT</sequence>
<evidence type="ECO:0000259" key="2">
    <source>
        <dbReference type="Pfam" id="PF02563"/>
    </source>
</evidence>
<dbReference type="InterPro" id="IPR003715">
    <property type="entry name" value="Poly_export_N"/>
</dbReference>
<gene>
    <name evidence="3" type="ORF">NOI20_16020</name>
</gene>
<keyword evidence="4" id="KW-1185">Reference proteome</keyword>
<accession>A0AAJ1U9V5</accession>
<dbReference type="PANTHER" id="PTHR33619">
    <property type="entry name" value="POLYSACCHARIDE EXPORT PROTEIN GFCE-RELATED"/>
    <property type="match status" value="1"/>
</dbReference>
<dbReference type="Gene3D" id="3.10.560.10">
    <property type="entry name" value="Outer membrane lipoprotein wza domain like"/>
    <property type="match status" value="2"/>
</dbReference>
<dbReference type="Pfam" id="PF02563">
    <property type="entry name" value="Poly_export"/>
    <property type="match status" value="1"/>
</dbReference>
<proteinExistence type="predicted"/>
<evidence type="ECO:0000313" key="3">
    <source>
        <dbReference type="EMBL" id="MDQ2095624.1"/>
    </source>
</evidence>
<reference evidence="3" key="2">
    <citation type="submission" date="2023-04" db="EMBL/GenBank/DDBJ databases">
        <title>'Rhodoalgimonas zhirmunskyi' gen. nov., isolated from a red alga.</title>
        <authorList>
            <person name="Nedashkovskaya O.I."/>
            <person name="Otstavnykh N.Y."/>
            <person name="Bystritskaya E.P."/>
            <person name="Balabanova L.A."/>
            <person name="Isaeva M.P."/>
        </authorList>
    </citation>
    <scope>NUCLEOTIDE SEQUENCE</scope>
    <source>
        <strain evidence="3">10Alg 79</strain>
    </source>
</reference>
<protein>
    <submittedName>
        <fullName evidence="3">Polysaccharide export protein</fullName>
    </submittedName>
</protein>
<dbReference type="RefSeq" id="WP_317627246.1">
    <property type="nucleotide sequence ID" value="NZ_JANFFA010000005.1"/>
</dbReference>
<organism evidence="3 4">
    <name type="scientific">Rhodalgimonas zhirmunskyi</name>
    <dbReference type="NCBI Taxonomy" id="2964767"/>
    <lineage>
        <taxon>Bacteria</taxon>
        <taxon>Pseudomonadati</taxon>
        <taxon>Pseudomonadota</taxon>
        <taxon>Alphaproteobacteria</taxon>
        <taxon>Rhodobacterales</taxon>
        <taxon>Roseobacteraceae</taxon>
        <taxon>Rhodalgimonas</taxon>
    </lineage>
</organism>
<evidence type="ECO:0000313" key="4">
    <source>
        <dbReference type="Proteomes" id="UP001227162"/>
    </source>
</evidence>
<dbReference type="PANTHER" id="PTHR33619:SF3">
    <property type="entry name" value="POLYSACCHARIDE EXPORT PROTEIN GFCE-RELATED"/>
    <property type="match status" value="1"/>
</dbReference>
<dbReference type="Proteomes" id="UP001227162">
    <property type="component" value="Unassembled WGS sequence"/>
</dbReference>
<dbReference type="EMBL" id="JANFFA010000005">
    <property type="protein sequence ID" value="MDQ2095624.1"/>
    <property type="molecule type" value="Genomic_DNA"/>
</dbReference>
<dbReference type="InterPro" id="IPR049712">
    <property type="entry name" value="Poly_export"/>
</dbReference>
<evidence type="ECO:0000256" key="1">
    <source>
        <dbReference type="ARBA" id="ARBA00022729"/>
    </source>
</evidence>
<reference evidence="3" key="1">
    <citation type="submission" date="2022-07" db="EMBL/GenBank/DDBJ databases">
        <authorList>
            <person name="Otstavnykh N."/>
            <person name="Isaeva M."/>
            <person name="Bystritskaya E."/>
        </authorList>
    </citation>
    <scope>NUCLEOTIDE SEQUENCE</scope>
    <source>
        <strain evidence="3">10Alg 79</strain>
    </source>
</reference>
<name>A0AAJ1U9V5_9RHOB</name>
<dbReference type="AlphaFoldDB" id="A0AAJ1U9V5"/>
<feature type="domain" description="Polysaccharide export protein N-terminal" evidence="2">
    <location>
        <begin position="52"/>
        <end position="131"/>
    </location>
</feature>
<dbReference type="GO" id="GO:0015159">
    <property type="term" value="F:polysaccharide transmembrane transporter activity"/>
    <property type="evidence" value="ECO:0007669"/>
    <property type="project" value="InterPro"/>
</dbReference>